<dbReference type="InterPro" id="IPR041694">
    <property type="entry name" value="ADH_N_2"/>
</dbReference>
<feature type="domain" description="Enoyl reductase (ER)" evidence="2">
    <location>
        <begin position="2"/>
        <end position="286"/>
    </location>
</feature>
<evidence type="ECO:0000313" key="3">
    <source>
        <dbReference type="EMBL" id="KKO96994.1"/>
    </source>
</evidence>
<dbReference type="GO" id="GO:0016628">
    <property type="term" value="F:oxidoreductase activity, acting on the CH-CH group of donors, NAD or NADP as acceptor"/>
    <property type="evidence" value="ECO:0007669"/>
    <property type="project" value="InterPro"/>
</dbReference>
<proteinExistence type="predicted"/>
<dbReference type="SMART" id="SM00829">
    <property type="entry name" value="PKS_ER"/>
    <property type="match status" value="1"/>
</dbReference>
<dbReference type="InterPro" id="IPR045010">
    <property type="entry name" value="MDR_fam"/>
</dbReference>
<dbReference type="EMBL" id="JOKZ01000670">
    <property type="protein sequence ID" value="KKO96994.1"/>
    <property type="molecule type" value="Genomic_DNA"/>
</dbReference>
<sequence length="294" mass="31833">MPVPTEKDLNDGQVLAETLYISLDPAMRGYTVNIYPDRESYFPPVQVGETMKGPAIVRIIASKSSKAQAGDIVTGWPGWQELAVLNDNTFDAPFPLPPNGRVSDLMGVLGLTGLTAYYGIEKIADVHPGETVVVSGAAGATGSVAGQIAKIKGARVIGIAGSEDKVRWLKNELGFDEALNYKDKNFAQKFEEVTPDLIDVYWDNVGGEILDLALGRAQNHARFVMLQGFIVLDFAAENLQARTQLSQWIAEGKLSRKETIIKGGLGAAERGLLDLFYGRNIGKLLVEIKDPSTL</sequence>
<evidence type="ECO:0000259" key="2">
    <source>
        <dbReference type="SMART" id="SM00829"/>
    </source>
</evidence>
<dbReference type="CDD" id="cd05288">
    <property type="entry name" value="PGDH"/>
    <property type="match status" value="1"/>
</dbReference>
<dbReference type="Gene3D" id="3.90.180.10">
    <property type="entry name" value="Medium-chain alcohol dehydrogenases, catalytic domain"/>
    <property type="match status" value="1"/>
</dbReference>
<reference evidence="4" key="1">
    <citation type="journal article" date="2015" name="Genome Announc.">
        <title>Draft whole-genome sequence of the biocontrol agent Trichoderma harzianum T6776.</title>
        <authorList>
            <person name="Baroncelli R."/>
            <person name="Piaggeschi G."/>
            <person name="Fiorini L."/>
            <person name="Bertolini E."/>
            <person name="Zapparata A."/>
            <person name="Pe M.E."/>
            <person name="Sarrocco S."/>
            <person name="Vannacci G."/>
        </authorList>
    </citation>
    <scope>NUCLEOTIDE SEQUENCE [LARGE SCALE GENOMIC DNA]</scope>
    <source>
        <strain evidence="4">T6776</strain>
    </source>
</reference>
<dbReference type="Gene3D" id="3.40.50.720">
    <property type="entry name" value="NAD(P)-binding Rossmann-like Domain"/>
    <property type="match status" value="1"/>
</dbReference>
<dbReference type="OMA" id="FNCFDYF"/>
<dbReference type="PANTHER" id="PTHR43205">
    <property type="entry name" value="PROSTAGLANDIN REDUCTASE"/>
    <property type="match status" value="1"/>
</dbReference>
<dbReference type="InterPro" id="IPR011032">
    <property type="entry name" value="GroES-like_sf"/>
</dbReference>
<dbReference type="SUPFAM" id="SSF50129">
    <property type="entry name" value="GroES-like"/>
    <property type="match status" value="1"/>
</dbReference>
<dbReference type="Pfam" id="PF00107">
    <property type="entry name" value="ADH_zinc_N"/>
    <property type="match status" value="1"/>
</dbReference>
<dbReference type="Proteomes" id="UP000034112">
    <property type="component" value="Unassembled WGS sequence"/>
</dbReference>
<dbReference type="Pfam" id="PF16884">
    <property type="entry name" value="ADH_N_2"/>
    <property type="match status" value="1"/>
</dbReference>
<dbReference type="InterPro" id="IPR036291">
    <property type="entry name" value="NAD(P)-bd_dom_sf"/>
</dbReference>
<dbReference type="SUPFAM" id="SSF51735">
    <property type="entry name" value="NAD(P)-binding Rossmann-fold domains"/>
    <property type="match status" value="1"/>
</dbReference>
<dbReference type="InterPro" id="IPR020843">
    <property type="entry name" value="ER"/>
</dbReference>
<keyword evidence="1" id="KW-0560">Oxidoreductase</keyword>
<name>A0A0F9WWY5_TRIHA</name>
<dbReference type="PANTHER" id="PTHR43205:SF42">
    <property type="entry name" value="ALCOHOL DEHYDROGENASE, ZINC-CONTAINING (AFU_ORTHOLOGUE AFUA_7G04530)"/>
    <property type="match status" value="1"/>
</dbReference>
<protein>
    <submittedName>
        <fullName evidence="3">NADP-dependent leukotriene B4 12-hydroxydehydrogenase</fullName>
    </submittedName>
</protein>
<dbReference type="InterPro" id="IPR013149">
    <property type="entry name" value="ADH-like_C"/>
</dbReference>
<evidence type="ECO:0000313" key="4">
    <source>
        <dbReference type="Proteomes" id="UP000034112"/>
    </source>
</evidence>
<accession>A0A0F9WWY5</accession>
<evidence type="ECO:0000256" key="1">
    <source>
        <dbReference type="ARBA" id="ARBA00023002"/>
    </source>
</evidence>
<organism evidence="3 4">
    <name type="scientific">Trichoderma harzianum</name>
    <name type="common">Hypocrea lixii</name>
    <dbReference type="NCBI Taxonomy" id="5544"/>
    <lineage>
        <taxon>Eukaryota</taxon>
        <taxon>Fungi</taxon>
        <taxon>Dikarya</taxon>
        <taxon>Ascomycota</taxon>
        <taxon>Pezizomycotina</taxon>
        <taxon>Sordariomycetes</taxon>
        <taxon>Hypocreomycetidae</taxon>
        <taxon>Hypocreales</taxon>
        <taxon>Hypocreaceae</taxon>
        <taxon>Trichoderma</taxon>
    </lineage>
</organism>
<comment type="caution">
    <text evidence="3">The sequence shown here is derived from an EMBL/GenBank/DDBJ whole genome shotgun (WGS) entry which is preliminary data.</text>
</comment>
<dbReference type="OrthoDB" id="809632at2759"/>
<gene>
    <name evidence="3" type="ORF">THAR02_10903</name>
</gene>
<dbReference type="AlphaFoldDB" id="A0A0F9WWY5"/>